<protein>
    <submittedName>
        <fullName evidence="2">Uncharacterized protein</fullName>
    </submittedName>
</protein>
<name>A0AC35GVU5_9BILA</name>
<proteinExistence type="predicted"/>
<dbReference type="Proteomes" id="UP000887580">
    <property type="component" value="Unplaced"/>
</dbReference>
<sequence length="145" mass="16484">MASKQPQFPDELVHAAIADIMLKTARQLSSFLELYFETAHPSIIKISLELVKTIKLDEVSDRVKLLASLLSQNRIAVSEFPIFCHLCYCQLKFNGLSETKTAKMITLQNSVYQKLAAENVTIDSTRFRHLTLLSQQFVNIFHANL</sequence>
<organism evidence="1 2">
    <name type="scientific">Panagrolaimus sp. PS1159</name>
    <dbReference type="NCBI Taxonomy" id="55785"/>
    <lineage>
        <taxon>Eukaryota</taxon>
        <taxon>Metazoa</taxon>
        <taxon>Ecdysozoa</taxon>
        <taxon>Nematoda</taxon>
        <taxon>Chromadorea</taxon>
        <taxon>Rhabditida</taxon>
        <taxon>Tylenchina</taxon>
        <taxon>Panagrolaimomorpha</taxon>
        <taxon>Panagrolaimoidea</taxon>
        <taxon>Panagrolaimidae</taxon>
        <taxon>Panagrolaimus</taxon>
    </lineage>
</organism>
<dbReference type="WBParaSite" id="PS1159_v2.g9208.t1">
    <property type="protein sequence ID" value="PS1159_v2.g9208.t1"/>
    <property type="gene ID" value="PS1159_v2.g9208"/>
</dbReference>
<accession>A0AC35GVU5</accession>
<evidence type="ECO:0000313" key="2">
    <source>
        <dbReference type="WBParaSite" id="PS1159_v2.g9208.t1"/>
    </source>
</evidence>
<reference evidence="2" key="1">
    <citation type="submission" date="2022-11" db="UniProtKB">
        <authorList>
            <consortium name="WormBaseParasite"/>
        </authorList>
    </citation>
    <scope>IDENTIFICATION</scope>
</reference>
<evidence type="ECO:0000313" key="1">
    <source>
        <dbReference type="Proteomes" id="UP000887580"/>
    </source>
</evidence>